<feature type="region of interest" description="Disordered" evidence="10">
    <location>
        <begin position="63"/>
        <end position="87"/>
    </location>
</feature>
<keyword evidence="12" id="KW-1185">Reference proteome</keyword>
<evidence type="ECO:0000256" key="3">
    <source>
        <dbReference type="ARBA" id="ARBA00022679"/>
    </source>
</evidence>
<name>A0A1X7VNX3_AMPQE</name>
<evidence type="ECO:0000313" key="12">
    <source>
        <dbReference type="Proteomes" id="UP000007879"/>
    </source>
</evidence>
<evidence type="ECO:0000256" key="5">
    <source>
        <dbReference type="ARBA" id="ARBA00022968"/>
    </source>
</evidence>
<keyword evidence="7 9" id="KW-0333">Golgi apparatus</keyword>
<keyword evidence="4" id="KW-0812">Transmembrane</keyword>
<dbReference type="OMA" id="CADRVNC"/>
<evidence type="ECO:0000313" key="11">
    <source>
        <dbReference type="EnsemblMetazoa" id="Aqu2.1.41083_001"/>
    </source>
</evidence>
<comment type="subcellular location">
    <subcellularLocation>
        <location evidence="1 9">Golgi apparatus</location>
        <location evidence="1 9">Golgi stack membrane</location>
        <topology evidence="1 9">Single-pass type II membrane protein</topology>
    </subcellularLocation>
</comment>
<dbReference type="KEGG" id="aqu:100635011"/>
<feature type="compositionally biased region" description="Polar residues" evidence="10">
    <location>
        <begin position="70"/>
        <end position="87"/>
    </location>
</feature>
<dbReference type="eggNOG" id="KOG3588">
    <property type="taxonomic scope" value="Eukaryota"/>
</dbReference>
<dbReference type="EnsemblMetazoa" id="XM_020008580.1">
    <property type="protein sequence ID" value="XP_019864139.1"/>
    <property type="gene ID" value="LOC100635011"/>
</dbReference>
<dbReference type="Gene3D" id="3.90.550.50">
    <property type="match status" value="1"/>
</dbReference>
<dbReference type="InParanoid" id="A0A1X7VNX3"/>
<keyword evidence="8" id="KW-0472">Membrane</keyword>
<dbReference type="GO" id="GO:0047238">
    <property type="term" value="F:glucuronosyl-N-acetylgalactosaminyl-proteoglycan 4-beta-N-acetylgalactosaminyltransferase activity"/>
    <property type="evidence" value="ECO:0007669"/>
    <property type="project" value="TreeGrafter"/>
</dbReference>
<keyword evidence="6" id="KW-1133">Transmembrane helix</keyword>
<evidence type="ECO:0000256" key="4">
    <source>
        <dbReference type="ARBA" id="ARBA00022692"/>
    </source>
</evidence>
<evidence type="ECO:0000256" key="9">
    <source>
        <dbReference type="RuleBase" id="RU364016"/>
    </source>
</evidence>
<dbReference type="AlphaFoldDB" id="A0A1X7VNX3"/>
<dbReference type="InterPro" id="IPR008428">
    <property type="entry name" value="Chond_GalNAc"/>
</dbReference>
<dbReference type="PROSITE" id="PS51257">
    <property type="entry name" value="PROKAR_LIPOPROTEIN"/>
    <property type="match status" value="1"/>
</dbReference>
<dbReference type="Pfam" id="PF05679">
    <property type="entry name" value="CHGN"/>
    <property type="match status" value="1"/>
</dbReference>
<dbReference type="EC" id="2.4.1.-" evidence="9"/>
<keyword evidence="3 9" id="KW-0808">Transferase</keyword>
<comment type="similarity">
    <text evidence="2 9">Belongs to the chondroitin N-acetylgalactosaminyltransferase family.</text>
</comment>
<dbReference type="InterPro" id="IPR051227">
    <property type="entry name" value="CS_glycosyltransferase"/>
</dbReference>
<dbReference type="SUPFAM" id="SSF53448">
    <property type="entry name" value="Nucleotide-diphospho-sugar transferases"/>
    <property type="match status" value="1"/>
</dbReference>
<evidence type="ECO:0000256" key="6">
    <source>
        <dbReference type="ARBA" id="ARBA00022989"/>
    </source>
</evidence>
<dbReference type="Gene3D" id="3.90.550.10">
    <property type="entry name" value="Spore Coat Polysaccharide Biosynthesis Protein SpsA, Chain A"/>
    <property type="match status" value="1"/>
</dbReference>
<dbReference type="FunCoup" id="A0A1X7VNX3">
    <property type="interactions" value="168"/>
</dbReference>
<dbReference type="Proteomes" id="UP000007879">
    <property type="component" value="Unassembled WGS sequence"/>
</dbReference>
<reference evidence="12" key="1">
    <citation type="journal article" date="2010" name="Nature">
        <title>The Amphimedon queenslandica genome and the evolution of animal complexity.</title>
        <authorList>
            <person name="Srivastava M."/>
            <person name="Simakov O."/>
            <person name="Chapman J."/>
            <person name="Fahey B."/>
            <person name="Gauthier M.E."/>
            <person name="Mitros T."/>
            <person name="Richards G.S."/>
            <person name="Conaco C."/>
            <person name="Dacre M."/>
            <person name="Hellsten U."/>
            <person name="Larroux C."/>
            <person name="Putnam N.H."/>
            <person name="Stanke M."/>
            <person name="Adamska M."/>
            <person name="Darling A."/>
            <person name="Degnan S.M."/>
            <person name="Oakley T.H."/>
            <person name="Plachetzki D.C."/>
            <person name="Zhai Y."/>
            <person name="Adamski M."/>
            <person name="Calcino A."/>
            <person name="Cummins S.F."/>
            <person name="Goodstein D.M."/>
            <person name="Harris C."/>
            <person name="Jackson D.J."/>
            <person name="Leys S.P."/>
            <person name="Shu S."/>
            <person name="Woodcroft B.J."/>
            <person name="Vervoort M."/>
            <person name="Kosik K.S."/>
            <person name="Manning G."/>
            <person name="Degnan B.M."/>
            <person name="Rokhsar D.S."/>
        </authorList>
    </citation>
    <scope>NUCLEOTIDE SEQUENCE [LARGE SCALE GENOMIC DNA]</scope>
</reference>
<gene>
    <name evidence="11" type="primary">100635011</name>
</gene>
<evidence type="ECO:0000256" key="1">
    <source>
        <dbReference type="ARBA" id="ARBA00004447"/>
    </source>
</evidence>
<dbReference type="EnsemblMetazoa" id="Aqu2.1.41083_001">
    <property type="protein sequence ID" value="Aqu2.1.41083_001"/>
    <property type="gene ID" value="Aqu2.1.41083"/>
</dbReference>
<dbReference type="GO" id="GO:0032580">
    <property type="term" value="C:Golgi cisterna membrane"/>
    <property type="evidence" value="ECO:0007669"/>
    <property type="project" value="UniProtKB-SubCell"/>
</dbReference>
<feature type="region of interest" description="Disordered" evidence="10">
    <location>
        <begin position="394"/>
        <end position="413"/>
    </location>
</feature>
<feature type="region of interest" description="Disordered" evidence="10">
    <location>
        <begin position="791"/>
        <end position="828"/>
    </location>
</feature>
<evidence type="ECO:0000256" key="8">
    <source>
        <dbReference type="ARBA" id="ARBA00023136"/>
    </source>
</evidence>
<sequence length="828" mass="95639">MNACLKGRRGLVTLLVGTVLGLSLGCALTLTYGLKLGTFSYREDFDRLPRMALEATDKFHGNTRADEAQSPLSHSSNTSRNVSKTTPHFNYIPSKPSSLSPSISTISHPLHKKLYLVILLSYGADSTKLETIYDTWGRDLVDLKFFVSSSEHQDLQSDGMPIIHLPGQSSFPSKWHYVESVLDYVYHHYSDQYNWFVLANHDVYLNTKALQDLFLRLNPTSNVYMGTPVVPVSHQQDDDGDEDKPFSYCHGQSIVLSQSVLSHLVLKSQPCVMNDEEIEWDHRIGKCLKKTMGLECGESVDEKVLKYFAYDVSSDSKKLWEESSTILDYLTLNNAKENDQMYSLHYLYKLKELSKAQERATELNEHVKSLCQSMPHSVLEDETIEEHCTSLRLKTDESNEKETDDNSDSVTIPVSKFHPHNRFQVQSWHYFDAINIYEDENSMPRRSLRTYKYHSIELQKALQEAVKAASRQHHAKLRFKKILNGYVRHNPLVGNEYIIDAKFVEARHPRRKVEKRIKLLRPLASSYIVLPSKSNSTETIHFVVPITRVNQRLVDFLQMYEKLALRTREKVHLVLSVYGENDIELVRQNVTLYSKKYPKAEISVIQGFGEFSRGKALDLGMSSLKDNDLAFFCDIDMTIDRQFLKKCRRNTIQGSSVYYPEVFKLYNRKYVYRKSWHPSRYGISREQGHWGYYAYGMLCIYKSDYKSIGGLDTGMIGWGGEDVDLYERVLKSGLDVLRSPDTSLLHRWHSKSCKMQSSDKMLEHCLMSQAEVLADRRELARYIFDIQGLEEEYSEETTAPSDSEKKEEENQQQQQQQQQQEEEPSTQL</sequence>
<accession>A0A1X7VNX3</accession>
<dbReference type="PANTHER" id="PTHR12369:SF11">
    <property type="entry name" value="HEXOSYLTRANSFERASE"/>
    <property type="match status" value="1"/>
</dbReference>
<evidence type="ECO:0000256" key="7">
    <source>
        <dbReference type="ARBA" id="ARBA00023034"/>
    </source>
</evidence>
<dbReference type="PANTHER" id="PTHR12369">
    <property type="entry name" value="CHONDROITIN SYNTHASE"/>
    <property type="match status" value="1"/>
</dbReference>
<evidence type="ECO:0000256" key="2">
    <source>
        <dbReference type="ARBA" id="ARBA00009239"/>
    </source>
</evidence>
<proteinExistence type="inferred from homology"/>
<dbReference type="STRING" id="400682.A0A1X7VNX3"/>
<protein>
    <recommendedName>
        <fullName evidence="9">Hexosyltransferase</fullName>
        <ecNumber evidence="9">2.4.1.-</ecNumber>
    </recommendedName>
</protein>
<evidence type="ECO:0000256" key="10">
    <source>
        <dbReference type="SAM" id="MobiDB-lite"/>
    </source>
</evidence>
<dbReference type="InterPro" id="IPR029044">
    <property type="entry name" value="Nucleotide-diphossugar_trans"/>
</dbReference>
<dbReference type="OrthoDB" id="6111546at2759"/>
<organism evidence="11">
    <name type="scientific">Amphimedon queenslandica</name>
    <name type="common">Sponge</name>
    <dbReference type="NCBI Taxonomy" id="400682"/>
    <lineage>
        <taxon>Eukaryota</taxon>
        <taxon>Metazoa</taxon>
        <taxon>Porifera</taxon>
        <taxon>Demospongiae</taxon>
        <taxon>Heteroscleromorpha</taxon>
        <taxon>Haplosclerida</taxon>
        <taxon>Niphatidae</taxon>
        <taxon>Amphimedon</taxon>
    </lineage>
</organism>
<keyword evidence="5 9" id="KW-0735">Signal-anchor</keyword>
<reference evidence="11" key="2">
    <citation type="submission" date="2017-05" db="UniProtKB">
        <authorList>
            <consortium name="EnsemblMetazoa"/>
        </authorList>
    </citation>
    <scope>IDENTIFICATION</scope>
</reference>